<dbReference type="Proteomes" id="UP000285961">
    <property type="component" value="Unassembled WGS sequence"/>
</dbReference>
<accession>A0A419ER16</accession>
<feature type="domain" description="Glycosyltransferase 2-like" evidence="1">
    <location>
        <begin position="9"/>
        <end position="177"/>
    </location>
</feature>
<protein>
    <submittedName>
        <fullName evidence="2">Glycosyltransferase family 2 protein</fullName>
    </submittedName>
</protein>
<comment type="caution">
    <text evidence="2">The sequence shown here is derived from an EMBL/GenBank/DDBJ whole genome shotgun (WGS) entry which is preliminary data.</text>
</comment>
<dbReference type="PANTHER" id="PTHR10859">
    <property type="entry name" value="GLYCOSYL TRANSFERASE"/>
    <property type="match status" value="1"/>
</dbReference>
<evidence type="ECO:0000313" key="3">
    <source>
        <dbReference type="Proteomes" id="UP000285961"/>
    </source>
</evidence>
<dbReference type="InterPro" id="IPR029044">
    <property type="entry name" value="Nucleotide-diphossugar_trans"/>
</dbReference>
<keyword evidence="2" id="KW-0808">Transferase</keyword>
<sequence>MDYSRCQLSVLMPAFEEGAGIYDNIRETLTVLREGKHDYEIIVIDDGSSDNTYEEAARFAAADPSVKLIRNKINLGKGSALREGFGASRGEIVAFIDADLDLHPRQLQVLFDCMQKENADVVIGSKRHPESKLYYPLHRKVVSAVYFFLVKLMFRLPIHDTQTGLKLFKREVLEKVFPQMLVKKFAFDLELLVLAHRHGFKIAEAPVVVDYRPNIGRKMRHWVRPTDIYTTWWDTMAIFYRLYILRYYDKFGKR</sequence>
<gene>
    <name evidence="2" type="ORF">C4532_17355</name>
</gene>
<reference evidence="2 3" key="1">
    <citation type="journal article" date="2017" name="ISME J.">
        <title>Energy and carbon metabolisms in a deep terrestrial subsurface fluid microbial community.</title>
        <authorList>
            <person name="Momper L."/>
            <person name="Jungbluth S.P."/>
            <person name="Lee M.D."/>
            <person name="Amend J.P."/>
        </authorList>
    </citation>
    <scope>NUCLEOTIDE SEQUENCE [LARGE SCALE GENOMIC DNA]</scope>
    <source>
        <strain evidence="2">SURF_17</strain>
    </source>
</reference>
<dbReference type="InterPro" id="IPR001173">
    <property type="entry name" value="Glyco_trans_2-like"/>
</dbReference>
<dbReference type="GO" id="GO:0016740">
    <property type="term" value="F:transferase activity"/>
    <property type="evidence" value="ECO:0007669"/>
    <property type="project" value="UniProtKB-KW"/>
</dbReference>
<evidence type="ECO:0000313" key="2">
    <source>
        <dbReference type="EMBL" id="RJP65660.1"/>
    </source>
</evidence>
<dbReference type="Pfam" id="PF00535">
    <property type="entry name" value="Glycos_transf_2"/>
    <property type="match status" value="1"/>
</dbReference>
<dbReference type="Gene3D" id="3.90.550.10">
    <property type="entry name" value="Spore Coat Polysaccharide Biosynthesis Protein SpsA, Chain A"/>
    <property type="match status" value="1"/>
</dbReference>
<dbReference type="GO" id="GO:0006487">
    <property type="term" value="P:protein N-linked glycosylation"/>
    <property type="evidence" value="ECO:0007669"/>
    <property type="project" value="TreeGrafter"/>
</dbReference>
<dbReference type="AlphaFoldDB" id="A0A419ER16"/>
<proteinExistence type="predicted"/>
<dbReference type="EMBL" id="QZKI01000124">
    <property type="protein sequence ID" value="RJP65660.1"/>
    <property type="molecule type" value="Genomic_DNA"/>
</dbReference>
<dbReference type="PANTHER" id="PTHR10859:SF91">
    <property type="entry name" value="DOLICHYL-PHOSPHATE BETA-GLUCOSYLTRANSFERASE"/>
    <property type="match status" value="1"/>
</dbReference>
<name>A0A419ER16_9BACT</name>
<evidence type="ECO:0000259" key="1">
    <source>
        <dbReference type="Pfam" id="PF00535"/>
    </source>
</evidence>
<dbReference type="CDD" id="cd04179">
    <property type="entry name" value="DPM_DPG-synthase_like"/>
    <property type="match status" value="1"/>
</dbReference>
<dbReference type="SUPFAM" id="SSF53448">
    <property type="entry name" value="Nucleotide-diphospho-sugar transferases"/>
    <property type="match status" value="1"/>
</dbReference>
<organism evidence="2 3">
    <name type="scientific">Candidatus Abyssobacteria bacterium SURF_17</name>
    <dbReference type="NCBI Taxonomy" id="2093361"/>
    <lineage>
        <taxon>Bacteria</taxon>
        <taxon>Pseudomonadati</taxon>
        <taxon>Candidatus Hydrogenedentota</taxon>
        <taxon>Candidatus Abyssobacteria</taxon>
    </lineage>
</organism>